<dbReference type="AlphaFoldDB" id="A0AAN8IHR3"/>
<evidence type="ECO:0000313" key="3">
    <source>
        <dbReference type="Proteomes" id="UP001331761"/>
    </source>
</evidence>
<feature type="non-terminal residue" evidence="2">
    <location>
        <position position="1"/>
    </location>
</feature>
<comment type="caution">
    <text evidence="2">The sequence shown here is derived from an EMBL/GenBank/DDBJ whole genome shotgun (WGS) entry which is preliminary data.</text>
</comment>
<feature type="domain" description="BPTI/Kunitz inhibitor" evidence="1">
    <location>
        <begin position="40"/>
        <end position="93"/>
    </location>
</feature>
<sequence length="142" mass="15506">DGTVCMWLSSTEPICPLPSLPPPDSAASLVVLPAASAFTCLQPKKGETDELGAVPRWWFNGVSGSCQQFLFNPLSSDVSPNNFETLDHCESFCKDKTICSESGGRLKNPQRNTPYDAGMRFDQLTGEHANYAIGISTRYEEI</sequence>
<evidence type="ECO:0000313" key="2">
    <source>
        <dbReference type="EMBL" id="KAK5970773.1"/>
    </source>
</evidence>
<dbReference type="PROSITE" id="PS50279">
    <property type="entry name" value="BPTI_KUNITZ_2"/>
    <property type="match status" value="1"/>
</dbReference>
<dbReference type="PANTHER" id="PTHR46339">
    <property type="entry name" value="PROTEIN CBG15282-RELATED"/>
    <property type="match status" value="1"/>
</dbReference>
<dbReference type="Gene3D" id="4.10.410.10">
    <property type="entry name" value="Pancreatic trypsin inhibitor Kunitz domain"/>
    <property type="match status" value="1"/>
</dbReference>
<evidence type="ECO:0000259" key="1">
    <source>
        <dbReference type="PROSITE" id="PS50279"/>
    </source>
</evidence>
<accession>A0AAN8IHR3</accession>
<dbReference type="SMART" id="SM00131">
    <property type="entry name" value="KU"/>
    <property type="match status" value="1"/>
</dbReference>
<name>A0AAN8IHR3_TRICO</name>
<dbReference type="SUPFAM" id="SSF57362">
    <property type="entry name" value="BPTI-like"/>
    <property type="match status" value="1"/>
</dbReference>
<dbReference type="InterPro" id="IPR002223">
    <property type="entry name" value="Kunitz_BPTI"/>
</dbReference>
<protein>
    <recommendedName>
        <fullName evidence="1">BPTI/Kunitz inhibitor domain-containing protein</fullName>
    </recommendedName>
</protein>
<reference evidence="2 3" key="1">
    <citation type="submission" date="2019-10" db="EMBL/GenBank/DDBJ databases">
        <title>Assembly and Annotation for the nematode Trichostrongylus colubriformis.</title>
        <authorList>
            <person name="Martin J."/>
        </authorList>
    </citation>
    <scope>NUCLEOTIDE SEQUENCE [LARGE SCALE GENOMIC DNA]</scope>
    <source>
        <strain evidence="2">G859</strain>
        <tissue evidence="2">Whole worm</tissue>
    </source>
</reference>
<dbReference type="InterPro" id="IPR053014">
    <property type="entry name" value="Cuticle_assoc_divergent"/>
</dbReference>
<organism evidence="2 3">
    <name type="scientific">Trichostrongylus colubriformis</name>
    <name type="common">Black scour worm</name>
    <dbReference type="NCBI Taxonomy" id="6319"/>
    <lineage>
        <taxon>Eukaryota</taxon>
        <taxon>Metazoa</taxon>
        <taxon>Ecdysozoa</taxon>
        <taxon>Nematoda</taxon>
        <taxon>Chromadorea</taxon>
        <taxon>Rhabditida</taxon>
        <taxon>Rhabditina</taxon>
        <taxon>Rhabditomorpha</taxon>
        <taxon>Strongyloidea</taxon>
        <taxon>Trichostrongylidae</taxon>
        <taxon>Trichostrongylus</taxon>
    </lineage>
</organism>
<gene>
    <name evidence="2" type="ORF">GCK32_020387</name>
</gene>
<dbReference type="EMBL" id="WIXE01018613">
    <property type="protein sequence ID" value="KAK5970773.1"/>
    <property type="molecule type" value="Genomic_DNA"/>
</dbReference>
<dbReference type="Proteomes" id="UP001331761">
    <property type="component" value="Unassembled WGS sequence"/>
</dbReference>
<proteinExistence type="predicted"/>
<keyword evidence="3" id="KW-1185">Reference proteome</keyword>
<dbReference type="GO" id="GO:0004867">
    <property type="term" value="F:serine-type endopeptidase inhibitor activity"/>
    <property type="evidence" value="ECO:0007669"/>
    <property type="project" value="InterPro"/>
</dbReference>
<dbReference type="InterPro" id="IPR036880">
    <property type="entry name" value="Kunitz_BPTI_sf"/>
</dbReference>
<dbReference type="PANTHER" id="PTHR46339:SF5">
    <property type="entry name" value="BPTI_KUNITZ INHIBITOR DOMAIN-CONTAINING PROTEIN"/>
    <property type="match status" value="1"/>
</dbReference>
<dbReference type="Pfam" id="PF00014">
    <property type="entry name" value="Kunitz_BPTI"/>
    <property type="match status" value="1"/>
</dbReference>